<name>A0AAV2M617_KNICA</name>
<evidence type="ECO:0000313" key="2">
    <source>
        <dbReference type="EMBL" id="CAL1608739.1"/>
    </source>
</evidence>
<reference evidence="2 3" key="1">
    <citation type="submission" date="2024-04" db="EMBL/GenBank/DDBJ databases">
        <authorList>
            <person name="Waldvogel A.-M."/>
            <person name="Schoenle A."/>
        </authorList>
    </citation>
    <scope>NUCLEOTIDE SEQUENCE [LARGE SCALE GENOMIC DNA]</scope>
</reference>
<dbReference type="Proteomes" id="UP001497482">
    <property type="component" value="Chromosome 6"/>
</dbReference>
<proteinExistence type="predicted"/>
<sequence length="118" mass="13118">MRLECARLAVVRWVTDWTLRQGDARARHYLHHVGLMFGETPLFTSAPATLFSSSLHSPIRLTTSSFSQDLLRLLQLRRGPQTELCPVPPPALTLLPPAPDTTWDLSPRPSPHAIGACQ</sequence>
<evidence type="ECO:0000313" key="3">
    <source>
        <dbReference type="Proteomes" id="UP001497482"/>
    </source>
</evidence>
<accession>A0AAV2M617</accession>
<protein>
    <submittedName>
        <fullName evidence="2">Uncharacterized protein</fullName>
    </submittedName>
</protein>
<organism evidence="2 3">
    <name type="scientific">Knipowitschia caucasica</name>
    <name type="common">Caucasian dwarf goby</name>
    <name type="synonym">Pomatoschistus caucasicus</name>
    <dbReference type="NCBI Taxonomy" id="637954"/>
    <lineage>
        <taxon>Eukaryota</taxon>
        <taxon>Metazoa</taxon>
        <taxon>Chordata</taxon>
        <taxon>Craniata</taxon>
        <taxon>Vertebrata</taxon>
        <taxon>Euteleostomi</taxon>
        <taxon>Actinopterygii</taxon>
        <taxon>Neopterygii</taxon>
        <taxon>Teleostei</taxon>
        <taxon>Neoteleostei</taxon>
        <taxon>Acanthomorphata</taxon>
        <taxon>Gobiaria</taxon>
        <taxon>Gobiiformes</taxon>
        <taxon>Gobioidei</taxon>
        <taxon>Gobiidae</taxon>
        <taxon>Gobiinae</taxon>
        <taxon>Knipowitschia</taxon>
    </lineage>
</organism>
<evidence type="ECO:0000256" key="1">
    <source>
        <dbReference type="SAM" id="MobiDB-lite"/>
    </source>
</evidence>
<feature type="region of interest" description="Disordered" evidence="1">
    <location>
        <begin position="98"/>
        <end position="118"/>
    </location>
</feature>
<keyword evidence="3" id="KW-1185">Reference proteome</keyword>
<gene>
    <name evidence="2" type="ORF">KC01_LOCUS35611</name>
</gene>
<dbReference type="EMBL" id="OZ035828">
    <property type="protein sequence ID" value="CAL1608739.1"/>
    <property type="molecule type" value="Genomic_DNA"/>
</dbReference>
<dbReference type="AlphaFoldDB" id="A0AAV2M617"/>